<comment type="pathway">
    <text evidence="1 9">Amino-acid biosynthesis; L-arginine biosynthesis; N(2)-acetyl-L-ornithine from L-glutamate: step 2/4.</text>
</comment>
<accession>A0A366EU34</accession>
<feature type="site" description="Transition state stabilizer" evidence="9">
    <location>
        <position position="19"/>
    </location>
</feature>
<dbReference type="UniPathway" id="UPA00068">
    <property type="reaction ID" value="UER00107"/>
</dbReference>
<evidence type="ECO:0000259" key="10">
    <source>
        <dbReference type="Pfam" id="PF00696"/>
    </source>
</evidence>
<dbReference type="GO" id="GO:0003991">
    <property type="term" value="F:acetylglutamate kinase activity"/>
    <property type="evidence" value="ECO:0007669"/>
    <property type="project" value="UniProtKB-UniRule"/>
</dbReference>
<dbReference type="Gene3D" id="3.40.1160.10">
    <property type="entry name" value="Acetylglutamate kinase-like"/>
    <property type="match status" value="1"/>
</dbReference>
<dbReference type="InterPro" id="IPR036393">
    <property type="entry name" value="AceGlu_kinase-like_sf"/>
</dbReference>
<keyword evidence="2 9" id="KW-0055">Arginine biosynthesis</keyword>
<dbReference type="GO" id="GO:0005737">
    <property type="term" value="C:cytoplasm"/>
    <property type="evidence" value="ECO:0007669"/>
    <property type="project" value="UniProtKB-SubCell"/>
</dbReference>
<keyword evidence="4 9" id="KW-0808">Transferase</keyword>
<comment type="similarity">
    <text evidence="9">Belongs to the acetylglutamate kinase family. ArgB subfamily.</text>
</comment>
<dbReference type="GO" id="GO:0042450">
    <property type="term" value="P:L-arginine biosynthetic process via ornithine"/>
    <property type="evidence" value="ECO:0007669"/>
    <property type="project" value="UniProtKB-UniRule"/>
</dbReference>
<comment type="subcellular location">
    <subcellularLocation>
        <location evidence="9">Cytoplasm</location>
    </subcellularLocation>
</comment>
<feature type="site" description="Transition state stabilizer" evidence="9">
    <location>
        <position position="225"/>
    </location>
</feature>
<dbReference type="PANTHER" id="PTHR23342">
    <property type="entry name" value="N-ACETYLGLUTAMATE SYNTHASE"/>
    <property type="match status" value="1"/>
</dbReference>
<dbReference type="EMBL" id="QNRJ01000003">
    <property type="protein sequence ID" value="RBP05907.1"/>
    <property type="molecule type" value="Genomic_DNA"/>
</dbReference>
<keyword evidence="5 9" id="KW-0547">Nucleotide-binding</keyword>
<dbReference type="SUPFAM" id="SSF53633">
    <property type="entry name" value="Carbamate kinase-like"/>
    <property type="match status" value="1"/>
</dbReference>
<comment type="function">
    <text evidence="9">Catalyzes the ATP-dependent phosphorylation of N-acetyl-L-glutamate.</text>
</comment>
<reference evidence="11 12" key="1">
    <citation type="submission" date="2018-06" db="EMBL/GenBank/DDBJ databases">
        <title>Freshwater and sediment microbial communities from various areas in North America, analyzing microbe dynamics in response to fracking.</title>
        <authorList>
            <person name="Lamendella R."/>
        </authorList>
    </citation>
    <scope>NUCLEOTIDE SEQUENCE [LARGE SCALE GENOMIC DNA]</scope>
    <source>
        <strain evidence="11 12">97B</strain>
    </source>
</reference>
<dbReference type="NCBIfam" id="TIGR00761">
    <property type="entry name" value="argB"/>
    <property type="match status" value="1"/>
</dbReference>
<feature type="domain" description="Aspartate/glutamate/uridylate kinase" evidence="10">
    <location>
        <begin position="15"/>
        <end position="243"/>
    </location>
</feature>
<dbReference type="CDD" id="cd04238">
    <property type="entry name" value="AAK_NAGK-like"/>
    <property type="match status" value="1"/>
</dbReference>
<dbReference type="Pfam" id="PF00696">
    <property type="entry name" value="AA_kinase"/>
    <property type="match status" value="1"/>
</dbReference>
<organism evidence="11 12">
    <name type="scientific">Rossellomorea aquimaris</name>
    <dbReference type="NCBI Taxonomy" id="189382"/>
    <lineage>
        <taxon>Bacteria</taxon>
        <taxon>Bacillati</taxon>
        <taxon>Bacillota</taxon>
        <taxon>Bacilli</taxon>
        <taxon>Bacillales</taxon>
        <taxon>Bacillaceae</taxon>
        <taxon>Rossellomorea</taxon>
    </lineage>
</organism>
<dbReference type="Proteomes" id="UP000252118">
    <property type="component" value="Unassembled WGS sequence"/>
</dbReference>
<feature type="binding site" evidence="9">
    <location>
        <begin position="51"/>
        <end position="52"/>
    </location>
    <ligand>
        <name>substrate</name>
    </ligand>
</feature>
<evidence type="ECO:0000256" key="5">
    <source>
        <dbReference type="ARBA" id="ARBA00022741"/>
    </source>
</evidence>
<sequence length="268" mass="28636">MITSKSMQVIEHKPVIAIKLGGSVLSKLSSLFYESIKDLQKHYHVVLVHGGGPEITAMLNKLAIESTFINGQRKTTKKVFGVVEQVLKGKVNSELTHQLNLAGINAIGLSGYDAHLLKASLLDEGSLGYVGKVEEVNLTLLNNLLSLNYVPVIAPLATTDKGEKLNVNADLAASAIAEALEVEKLVFVTDVPGILIEGEIVSRVTKKEILHYIETGIIHGGMIPKVQAALSVLQLNIKEVMIVGCQDTIIQDGEMLGTRITEGGGGAV</sequence>
<name>A0A366EU34_9BACI</name>
<dbReference type="InterPro" id="IPR004662">
    <property type="entry name" value="AcgluKinase_fam"/>
</dbReference>
<evidence type="ECO:0000256" key="2">
    <source>
        <dbReference type="ARBA" id="ARBA00022571"/>
    </source>
</evidence>
<dbReference type="PIRSF" id="PIRSF000728">
    <property type="entry name" value="NAGK"/>
    <property type="match status" value="1"/>
</dbReference>
<keyword evidence="6 9" id="KW-0418">Kinase</keyword>
<dbReference type="InterPro" id="IPR001048">
    <property type="entry name" value="Asp/Glu/Uridylate_kinase"/>
</dbReference>
<evidence type="ECO:0000256" key="7">
    <source>
        <dbReference type="ARBA" id="ARBA00022840"/>
    </source>
</evidence>
<proteinExistence type="inferred from homology"/>
<evidence type="ECO:0000256" key="4">
    <source>
        <dbReference type="ARBA" id="ARBA00022679"/>
    </source>
</evidence>
<comment type="catalytic activity">
    <reaction evidence="8 9">
        <text>N-acetyl-L-glutamate + ATP = N-acetyl-L-glutamyl 5-phosphate + ADP</text>
        <dbReference type="Rhea" id="RHEA:14629"/>
        <dbReference type="ChEBI" id="CHEBI:30616"/>
        <dbReference type="ChEBI" id="CHEBI:44337"/>
        <dbReference type="ChEBI" id="CHEBI:57936"/>
        <dbReference type="ChEBI" id="CHEBI:456216"/>
        <dbReference type="EC" id="2.7.2.8"/>
    </reaction>
</comment>
<keyword evidence="3 9" id="KW-0028">Amino-acid biosynthesis</keyword>
<comment type="caution">
    <text evidence="11">The sequence shown here is derived from an EMBL/GenBank/DDBJ whole genome shotgun (WGS) entry which is preliminary data.</text>
</comment>
<dbReference type="GO" id="GO:0005524">
    <property type="term" value="F:ATP binding"/>
    <property type="evidence" value="ECO:0007669"/>
    <property type="project" value="UniProtKB-UniRule"/>
</dbReference>
<dbReference type="RefSeq" id="WP_258549572.1">
    <property type="nucleotide sequence ID" value="NZ_QNRJ01000003.1"/>
</dbReference>
<dbReference type="InterPro" id="IPR037528">
    <property type="entry name" value="ArgB"/>
</dbReference>
<evidence type="ECO:0000256" key="6">
    <source>
        <dbReference type="ARBA" id="ARBA00022777"/>
    </source>
</evidence>
<dbReference type="AlphaFoldDB" id="A0A366EU34"/>
<dbReference type="HAMAP" id="MF_00082">
    <property type="entry name" value="ArgB"/>
    <property type="match status" value="1"/>
</dbReference>
<evidence type="ECO:0000313" key="12">
    <source>
        <dbReference type="Proteomes" id="UP000252118"/>
    </source>
</evidence>
<evidence type="ECO:0000256" key="3">
    <source>
        <dbReference type="ARBA" id="ARBA00022605"/>
    </source>
</evidence>
<evidence type="ECO:0000313" key="11">
    <source>
        <dbReference type="EMBL" id="RBP05907.1"/>
    </source>
</evidence>
<evidence type="ECO:0000256" key="9">
    <source>
        <dbReference type="HAMAP-Rule" id="MF_00082"/>
    </source>
</evidence>
<feature type="binding site" evidence="9">
    <location>
        <position position="166"/>
    </location>
    <ligand>
        <name>substrate</name>
    </ligand>
</feature>
<dbReference type="PANTHER" id="PTHR23342:SF0">
    <property type="entry name" value="N-ACETYLGLUTAMATE SYNTHASE, MITOCHONDRIAL"/>
    <property type="match status" value="1"/>
</dbReference>
<keyword evidence="7 9" id="KW-0067">ATP-binding</keyword>
<feature type="binding site" evidence="9">
    <location>
        <position position="73"/>
    </location>
    <ligand>
        <name>substrate</name>
    </ligand>
</feature>
<protein>
    <recommendedName>
        <fullName evidence="9">Acetylglutamate kinase</fullName>
        <ecNumber evidence="9">2.7.2.8</ecNumber>
    </recommendedName>
    <alternativeName>
        <fullName evidence="9">N-acetyl-L-glutamate 5-phosphotransferase</fullName>
    </alternativeName>
    <alternativeName>
        <fullName evidence="9">NAG kinase</fullName>
        <shortName evidence="9">NAGK</shortName>
    </alternativeName>
</protein>
<evidence type="ECO:0000256" key="8">
    <source>
        <dbReference type="ARBA" id="ARBA00048141"/>
    </source>
</evidence>
<keyword evidence="9" id="KW-0963">Cytoplasm</keyword>
<dbReference type="EC" id="2.7.2.8" evidence="9"/>
<gene>
    <name evidence="9" type="primary">argB</name>
    <name evidence="11" type="ORF">DET59_10333</name>
</gene>
<evidence type="ECO:0000256" key="1">
    <source>
        <dbReference type="ARBA" id="ARBA00004828"/>
    </source>
</evidence>